<name>A0A9Y2MUC2_9PSEU</name>
<sequence>MSVRRVADEAVRLEVPVAAPFAQFRARYEEAVPKLPEKNWRRLWPTARAGRRSGQPPT</sequence>
<dbReference type="Proteomes" id="UP001236014">
    <property type="component" value="Chromosome"/>
</dbReference>
<keyword evidence="2" id="KW-1185">Reference proteome</keyword>
<organism evidence="1 2">
    <name type="scientific">Amycolatopsis carbonis</name>
    <dbReference type="NCBI Taxonomy" id="715471"/>
    <lineage>
        <taxon>Bacteria</taxon>
        <taxon>Bacillati</taxon>
        <taxon>Actinomycetota</taxon>
        <taxon>Actinomycetes</taxon>
        <taxon>Pseudonocardiales</taxon>
        <taxon>Pseudonocardiaceae</taxon>
        <taxon>Amycolatopsis</taxon>
    </lineage>
</organism>
<evidence type="ECO:0000313" key="2">
    <source>
        <dbReference type="Proteomes" id="UP001236014"/>
    </source>
</evidence>
<dbReference type="AlphaFoldDB" id="A0A9Y2MUC2"/>
<protein>
    <submittedName>
        <fullName evidence="1">Uncharacterized protein</fullName>
    </submittedName>
</protein>
<proteinExistence type="predicted"/>
<gene>
    <name evidence="1" type="ORF">QRX50_30290</name>
</gene>
<evidence type="ECO:0000313" key="1">
    <source>
        <dbReference type="EMBL" id="WIX75759.1"/>
    </source>
</evidence>
<accession>A0A9Y2MUC2</accession>
<reference evidence="1 2" key="1">
    <citation type="submission" date="2023-06" db="EMBL/GenBank/DDBJ databases">
        <authorList>
            <person name="Oyuntsetseg B."/>
            <person name="Kim S.B."/>
        </authorList>
    </citation>
    <scope>NUCLEOTIDE SEQUENCE [LARGE SCALE GENOMIC DNA]</scope>
    <source>
        <strain evidence="1 2">2-15</strain>
    </source>
</reference>
<dbReference type="KEGG" id="acab:QRX50_30290"/>
<dbReference type="EMBL" id="CP127294">
    <property type="protein sequence ID" value="WIX75759.1"/>
    <property type="molecule type" value="Genomic_DNA"/>
</dbReference>
<dbReference type="RefSeq" id="WP_285966523.1">
    <property type="nucleotide sequence ID" value="NZ_CP127294.1"/>
</dbReference>